<dbReference type="EMBL" id="QJKJ01011708">
    <property type="protein sequence ID" value="RDX70434.1"/>
    <property type="molecule type" value="Genomic_DNA"/>
</dbReference>
<gene>
    <name evidence="1" type="ORF">CR513_50329</name>
</gene>
<dbReference type="Proteomes" id="UP000257109">
    <property type="component" value="Unassembled WGS sequence"/>
</dbReference>
<name>A0A371EWR6_MUCPR</name>
<proteinExistence type="predicted"/>
<organism evidence="1 2">
    <name type="scientific">Mucuna pruriens</name>
    <name type="common">Velvet bean</name>
    <name type="synonym">Dolichos pruriens</name>
    <dbReference type="NCBI Taxonomy" id="157652"/>
    <lineage>
        <taxon>Eukaryota</taxon>
        <taxon>Viridiplantae</taxon>
        <taxon>Streptophyta</taxon>
        <taxon>Embryophyta</taxon>
        <taxon>Tracheophyta</taxon>
        <taxon>Spermatophyta</taxon>
        <taxon>Magnoliopsida</taxon>
        <taxon>eudicotyledons</taxon>
        <taxon>Gunneridae</taxon>
        <taxon>Pentapetalae</taxon>
        <taxon>rosids</taxon>
        <taxon>fabids</taxon>
        <taxon>Fabales</taxon>
        <taxon>Fabaceae</taxon>
        <taxon>Papilionoideae</taxon>
        <taxon>50 kb inversion clade</taxon>
        <taxon>NPAAA clade</taxon>
        <taxon>indigoferoid/millettioid clade</taxon>
        <taxon>Phaseoleae</taxon>
        <taxon>Mucuna</taxon>
    </lineage>
</organism>
<accession>A0A371EWR6</accession>
<reference evidence="1" key="1">
    <citation type="submission" date="2018-05" db="EMBL/GenBank/DDBJ databases">
        <title>Draft genome of Mucuna pruriens seed.</title>
        <authorList>
            <person name="Nnadi N.E."/>
            <person name="Vos R."/>
            <person name="Hasami M.H."/>
            <person name="Devisetty U.K."/>
            <person name="Aguiy J.C."/>
        </authorList>
    </citation>
    <scope>NUCLEOTIDE SEQUENCE [LARGE SCALE GENOMIC DNA]</scope>
    <source>
        <strain evidence="1">JCA_2017</strain>
    </source>
</reference>
<evidence type="ECO:0000313" key="2">
    <source>
        <dbReference type="Proteomes" id="UP000257109"/>
    </source>
</evidence>
<protein>
    <submittedName>
        <fullName evidence="1">Uncharacterized protein</fullName>
    </submittedName>
</protein>
<keyword evidence="2" id="KW-1185">Reference proteome</keyword>
<dbReference type="AlphaFoldDB" id="A0A371EWR6"/>
<comment type="caution">
    <text evidence="1">The sequence shown here is derived from an EMBL/GenBank/DDBJ whole genome shotgun (WGS) entry which is preliminary data.</text>
</comment>
<sequence length="93" mass="11060">MTNSRLIARKKELKKNKQKDSRALFILRQAVPQLLKKPEVLCRRSFKEVLSKMKAYGENILDKKIIEKILISTPHKYAFVTIIKQIKDYQPYR</sequence>
<evidence type="ECO:0000313" key="1">
    <source>
        <dbReference type="EMBL" id="RDX70434.1"/>
    </source>
</evidence>
<feature type="non-terminal residue" evidence="1">
    <location>
        <position position="1"/>
    </location>
</feature>